<protein>
    <submittedName>
        <fullName evidence="1">Type VI secretion system tube protein Hcp</fullName>
    </submittedName>
</protein>
<dbReference type="Proteomes" id="UP001254257">
    <property type="component" value="Unassembled WGS sequence"/>
</dbReference>
<proteinExistence type="predicted"/>
<dbReference type="Gene3D" id="2.30.110.20">
    <property type="entry name" value="Hcp1-like"/>
    <property type="match status" value="1"/>
</dbReference>
<name>A0ABU3S1I5_9HYPH</name>
<dbReference type="InterPro" id="IPR036624">
    <property type="entry name" value="Hcp1-lik_sf"/>
</dbReference>
<reference evidence="1 2" key="1">
    <citation type="submission" date="2023-09" db="EMBL/GenBank/DDBJ databases">
        <title>Whole genome shotgun sequencing (WGS) of Bosea sp. ZW T0_25, isolated from stored onions (Allium cepa).</title>
        <authorList>
            <person name="Stoll D.A."/>
            <person name="Huch M."/>
        </authorList>
    </citation>
    <scope>NUCLEOTIDE SEQUENCE [LARGE SCALE GENOMIC DNA]</scope>
    <source>
        <strain evidence="1 2">ZW T0_25</strain>
    </source>
</reference>
<dbReference type="EMBL" id="JAWDID010000002">
    <property type="protein sequence ID" value="MDU0338639.1"/>
    <property type="molecule type" value="Genomic_DNA"/>
</dbReference>
<gene>
    <name evidence="1" type="ORF">RKE40_02030</name>
</gene>
<dbReference type="InterPro" id="IPR008514">
    <property type="entry name" value="T6SS_Hcp"/>
</dbReference>
<evidence type="ECO:0000313" key="1">
    <source>
        <dbReference type="EMBL" id="MDU0338639.1"/>
    </source>
</evidence>
<accession>A0ABU3S1I5</accession>
<organism evidence="1 2">
    <name type="scientific">Bosea rubneri</name>
    <dbReference type="NCBI Taxonomy" id="3075434"/>
    <lineage>
        <taxon>Bacteria</taxon>
        <taxon>Pseudomonadati</taxon>
        <taxon>Pseudomonadota</taxon>
        <taxon>Alphaproteobacteria</taxon>
        <taxon>Hyphomicrobiales</taxon>
        <taxon>Boseaceae</taxon>
        <taxon>Bosea</taxon>
    </lineage>
</organism>
<dbReference type="Pfam" id="PF05638">
    <property type="entry name" value="T6SS_HCP"/>
    <property type="match status" value="1"/>
</dbReference>
<sequence length="121" mass="13232">MPIYVTFSAPINNSCEAQSAQLIHTGSTAAPNGLRTRSQADDITFTKQTDFLSAKLMTHAAKGTEFETVTIELRKPGHPTPYMIYTLSKTIIADYSFTTGGSVPYETIGLNATSVSWRFFS</sequence>
<dbReference type="RefSeq" id="WP_316016582.1">
    <property type="nucleotide sequence ID" value="NZ_JAWDID010000002.1"/>
</dbReference>
<evidence type="ECO:0000313" key="2">
    <source>
        <dbReference type="Proteomes" id="UP001254257"/>
    </source>
</evidence>
<dbReference type="SUPFAM" id="SSF141452">
    <property type="entry name" value="Hcp1-like"/>
    <property type="match status" value="1"/>
</dbReference>
<comment type="caution">
    <text evidence="1">The sequence shown here is derived from an EMBL/GenBank/DDBJ whole genome shotgun (WGS) entry which is preliminary data.</text>
</comment>
<keyword evidence="2" id="KW-1185">Reference proteome</keyword>